<accession>A0A846Y6J4</accession>
<dbReference type="AlphaFoldDB" id="A0A846Y6J4"/>
<dbReference type="RefSeq" id="WP_067876519.1">
    <property type="nucleotide sequence ID" value="NZ_JAAXOP010000018.1"/>
</dbReference>
<dbReference type="SUPFAM" id="SSF48498">
    <property type="entry name" value="Tetracyclin repressor-like, C-terminal domain"/>
    <property type="match status" value="1"/>
</dbReference>
<feature type="domain" description="HTH tetR-type" evidence="6">
    <location>
        <begin position="8"/>
        <end position="68"/>
    </location>
</feature>
<dbReference type="Pfam" id="PF13977">
    <property type="entry name" value="TetR_C_6"/>
    <property type="match status" value="1"/>
</dbReference>
<dbReference type="Gene3D" id="1.10.357.10">
    <property type="entry name" value="Tetracycline Repressor, domain 2"/>
    <property type="match status" value="1"/>
</dbReference>
<evidence type="ECO:0000256" key="4">
    <source>
        <dbReference type="ARBA" id="ARBA00023163"/>
    </source>
</evidence>
<evidence type="ECO:0000313" key="7">
    <source>
        <dbReference type="EMBL" id="NKY53512.1"/>
    </source>
</evidence>
<dbReference type="InterPro" id="IPR050109">
    <property type="entry name" value="HTH-type_TetR-like_transc_reg"/>
</dbReference>
<evidence type="ECO:0000256" key="5">
    <source>
        <dbReference type="PROSITE-ProRule" id="PRU00335"/>
    </source>
</evidence>
<dbReference type="InterPro" id="IPR036271">
    <property type="entry name" value="Tet_transcr_reg_TetR-rel_C_sf"/>
</dbReference>
<dbReference type="PANTHER" id="PTHR30055:SF234">
    <property type="entry name" value="HTH-TYPE TRANSCRIPTIONAL REGULATOR BETI"/>
    <property type="match status" value="1"/>
</dbReference>
<keyword evidence="3 5" id="KW-0238">DNA-binding</keyword>
<dbReference type="GO" id="GO:0000976">
    <property type="term" value="F:transcription cis-regulatory region binding"/>
    <property type="evidence" value="ECO:0007669"/>
    <property type="project" value="TreeGrafter"/>
</dbReference>
<evidence type="ECO:0000256" key="2">
    <source>
        <dbReference type="ARBA" id="ARBA00023015"/>
    </source>
</evidence>
<dbReference type="InterPro" id="IPR009057">
    <property type="entry name" value="Homeodomain-like_sf"/>
</dbReference>
<dbReference type="Pfam" id="PF00440">
    <property type="entry name" value="TetR_N"/>
    <property type="match status" value="1"/>
</dbReference>
<keyword evidence="8" id="KW-1185">Reference proteome</keyword>
<proteinExistence type="predicted"/>
<dbReference type="Proteomes" id="UP000565711">
    <property type="component" value="Unassembled WGS sequence"/>
</dbReference>
<keyword evidence="2" id="KW-0805">Transcription regulation</keyword>
<evidence type="ECO:0000256" key="1">
    <source>
        <dbReference type="ARBA" id="ARBA00022491"/>
    </source>
</evidence>
<dbReference type="PANTHER" id="PTHR30055">
    <property type="entry name" value="HTH-TYPE TRANSCRIPTIONAL REGULATOR RUTR"/>
    <property type="match status" value="1"/>
</dbReference>
<evidence type="ECO:0000259" key="6">
    <source>
        <dbReference type="PROSITE" id="PS50977"/>
    </source>
</evidence>
<evidence type="ECO:0000313" key="8">
    <source>
        <dbReference type="Proteomes" id="UP000565711"/>
    </source>
</evidence>
<dbReference type="InterPro" id="IPR039538">
    <property type="entry name" value="BetI_C"/>
</dbReference>
<dbReference type="PROSITE" id="PS50977">
    <property type="entry name" value="HTH_TETR_2"/>
    <property type="match status" value="1"/>
</dbReference>
<dbReference type="InterPro" id="IPR001647">
    <property type="entry name" value="HTH_TetR"/>
</dbReference>
<reference evidence="7 8" key="1">
    <citation type="submission" date="2020-04" db="EMBL/GenBank/DDBJ databases">
        <title>MicrobeNet Type strains.</title>
        <authorList>
            <person name="Nicholson A.C."/>
        </authorList>
    </citation>
    <scope>NUCLEOTIDE SEQUENCE [LARGE SCALE GENOMIC DNA]</scope>
    <source>
        <strain evidence="7 8">JCM 12354</strain>
    </source>
</reference>
<sequence length="209" mass="22885">MPRTADHDQRRDLMTRAFQRLLAAEGLHRVSFARVATEAGVSVGLIQHYFENKAALLRYSYEDCLQRSAGRVETRIRTGESARQPIAVILLDGLTELLPLDPERTLEFRVERSLWMLSLNDAELAAVAQRASADLQQRIAVAIDNGKECGEVSTAVDSDRSAAMILCAARGFADSLAMNPSLGDPGSMDAILRPVISLVFTGHCSHYGT</sequence>
<dbReference type="EMBL" id="JAAXOP010000018">
    <property type="protein sequence ID" value="NKY53512.1"/>
    <property type="molecule type" value="Genomic_DNA"/>
</dbReference>
<name>A0A846Y6J4_9NOCA</name>
<protein>
    <submittedName>
        <fullName evidence="7">TetR/AcrR family transcriptional regulator</fullName>
    </submittedName>
</protein>
<comment type="caution">
    <text evidence="7">The sequence shown here is derived from an EMBL/GenBank/DDBJ whole genome shotgun (WGS) entry which is preliminary data.</text>
</comment>
<gene>
    <name evidence="7" type="ORF">HGA08_25270</name>
</gene>
<feature type="DNA-binding region" description="H-T-H motif" evidence="5">
    <location>
        <begin position="31"/>
        <end position="50"/>
    </location>
</feature>
<evidence type="ECO:0000256" key="3">
    <source>
        <dbReference type="ARBA" id="ARBA00023125"/>
    </source>
</evidence>
<organism evidence="7 8">
    <name type="scientific">Nocardia vermiculata</name>
    <dbReference type="NCBI Taxonomy" id="257274"/>
    <lineage>
        <taxon>Bacteria</taxon>
        <taxon>Bacillati</taxon>
        <taxon>Actinomycetota</taxon>
        <taxon>Actinomycetes</taxon>
        <taxon>Mycobacteriales</taxon>
        <taxon>Nocardiaceae</taxon>
        <taxon>Nocardia</taxon>
    </lineage>
</organism>
<dbReference type="GO" id="GO:0003700">
    <property type="term" value="F:DNA-binding transcription factor activity"/>
    <property type="evidence" value="ECO:0007669"/>
    <property type="project" value="TreeGrafter"/>
</dbReference>
<dbReference type="SUPFAM" id="SSF46689">
    <property type="entry name" value="Homeodomain-like"/>
    <property type="match status" value="1"/>
</dbReference>
<keyword evidence="1" id="KW-0678">Repressor</keyword>
<keyword evidence="4" id="KW-0804">Transcription</keyword>